<comment type="caution">
    <text evidence="2">The sequence shown here is derived from an EMBL/GenBank/DDBJ whole genome shotgun (WGS) entry which is preliminary data.</text>
</comment>
<feature type="compositionally biased region" description="Polar residues" evidence="1">
    <location>
        <begin position="565"/>
        <end position="577"/>
    </location>
</feature>
<evidence type="ECO:0000313" key="3">
    <source>
        <dbReference type="Proteomes" id="UP001189429"/>
    </source>
</evidence>
<feature type="region of interest" description="Disordered" evidence="1">
    <location>
        <begin position="565"/>
        <end position="602"/>
    </location>
</feature>
<name>A0ABN9U533_9DINO</name>
<reference evidence="2" key="1">
    <citation type="submission" date="2023-10" db="EMBL/GenBank/DDBJ databases">
        <authorList>
            <person name="Chen Y."/>
            <person name="Shah S."/>
            <person name="Dougan E. K."/>
            <person name="Thang M."/>
            <person name="Chan C."/>
        </authorList>
    </citation>
    <scope>NUCLEOTIDE SEQUENCE [LARGE SCALE GENOMIC DNA]</scope>
</reference>
<organism evidence="2 3">
    <name type="scientific">Prorocentrum cordatum</name>
    <dbReference type="NCBI Taxonomy" id="2364126"/>
    <lineage>
        <taxon>Eukaryota</taxon>
        <taxon>Sar</taxon>
        <taxon>Alveolata</taxon>
        <taxon>Dinophyceae</taxon>
        <taxon>Prorocentrales</taxon>
        <taxon>Prorocentraceae</taxon>
        <taxon>Prorocentrum</taxon>
    </lineage>
</organism>
<evidence type="ECO:0000256" key="1">
    <source>
        <dbReference type="SAM" id="MobiDB-lite"/>
    </source>
</evidence>
<sequence length="602" mass="65552">MDARLVFGQLVTHALIPICTDSEDPGTRKAIEAIQESSRLRRRPLPRSSADHAEHPLSSRSAVPASAADAACSAARGHVRIAELPLEDCCEEPFALVLSLSVSGTWWRRHNMRTTLAKDMNTRIDALMTEMACKLARRESVMANAEQRGSRGFLPNAKALMRHAILNPLMSEWIVLFCLELTSQTSVESVRNPRNYDNPCPLNGGGKRELLLPEAGLKHHPTIRTCAQNLRIRTHNLNSQAKLLAANETKTTEFAVMTLGALSGLGMFMRSSVTSEAVLDMVSSDTAMAIPGAIGTAGTASAANEAVRHAAPSPLVLLLLLLLRHHGALQKRDGRSMPSRSCWLHAAFSAAGPRRPRPAAADGADGPPSGAAPGAAAALGAALAAVLLCRWQRNRAQRPPFAWAVLSEDLVSQFIIGGPWKDVVEKSGDYERRDLVIPVNSKVEMRPGGVYRWALVIEHLSREMPEIQFGIQGCGFEKPWRLITTTRCSRACDEETWQRRAEGDRAILEHDVVHLELDLTSRPGVLSMAVNDEPFEVVFADIVTDKPIMPAVMLAGDGGRVRVQATQRRSSPLQRQASMAAAGQPEPEPERKATSSSSSRRR</sequence>
<evidence type="ECO:0000313" key="2">
    <source>
        <dbReference type="EMBL" id="CAK0853974.1"/>
    </source>
</evidence>
<dbReference type="EMBL" id="CAUYUJ010015443">
    <property type="protein sequence ID" value="CAK0853974.1"/>
    <property type="molecule type" value="Genomic_DNA"/>
</dbReference>
<keyword evidence="3" id="KW-1185">Reference proteome</keyword>
<protein>
    <submittedName>
        <fullName evidence="2">Uncharacterized protein</fullName>
    </submittedName>
</protein>
<proteinExistence type="predicted"/>
<gene>
    <name evidence="2" type="ORF">PCOR1329_LOCUS45284</name>
</gene>
<feature type="region of interest" description="Disordered" evidence="1">
    <location>
        <begin position="34"/>
        <end position="62"/>
    </location>
</feature>
<dbReference type="Proteomes" id="UP001189429">
    <property type="component" value="Unassembled WGS sequence"/>
</dbReference>
<accession>A0ABN9U533</accession>